<keyword evidence="3" id="KW-1185">Reference proteome</keyword>
<dbReference type="AlphaFoldDB" id="A0A1I3ALB9"/>
<gene>
    <name evidence="2" type="ORF">SAMN04488066_106105</name>
</gene>
<reference evidence="2 3" key="1">
    <citation type="submission" date="2016-10" db="EMBL/GenBank/DDBJ databases">
        <authorList>
            <person name="Varghese N."/>
            <person name="Submissions S."/>
        </authorList>
    </citation>
    <scope>NUCLEOTIDE SEQUENCE [LARGE SCALE GENOMIC DNA]</scope>
    <source>
        <strain evidence="2 3">CGMCC 1.6377</strain>
    </source>
</reference>
<organism evidence="2 3">
    <name type="scientific">Halorubrum aquaticum</name>
    <dbReference type="NCBI Taxonomy" id="387340"/>
    <lineage>
        <taxon>Archaea</taxon>
        <taxon>Methanobacteriati</taxon>
        <taxon>Methanobacteriota</taxon>
        <taxon>Stenosarchaea group</taxon>
        <taxon>Halobacteria</taxon>
        <taxon>Halobacteriales</taxon>
        <taxon>Haloferacaceae</taxon>
        <taxon>Halorubrum</taxon>
    </lineage>
</organism>
<evidence type="ECO:0000256" key="1">
    <source>
        <dbReference type="SAM" id="Phobius"/>
    </source>
</evidence>
<accession>A0A1I3ALB9</accession>
<keyword evidence="1" id="KW-0812">Transmembrane</keyword>
<name>A0A1I3ALB9_9EURY</name>
<dbReference type="Proteomes" id="UP000323537">
    <property type="component" value="Unassembled WGS sequence"/>
</dbReference>
<evidence type="ECO:0000313" key="2">
    <source>
        <dbReference type="EMBL" id="SFH50845.1"/>
    </source>
</evidence>
<feature type="transmembrane region" description="Helical" evidence="1">
    <location>
        <begin position="10"/>
        <end position="27"/>
    </location>
</feature>
<protein>
    <submittedName>
        <fullName evidence="2">Uncharacterized protein</fullName>
    </submittedName>
</protein>
<sequence length="53" mass="5872">MLGEIQSKEIALLVWLVATFAIGTVVYSPLNGLALSVPTTWGLWALLMLRERE</sequence>
<evidence type="ECO:0000313" key="3">
    <source>
        <dbReference type="Proteomes" id="UP000323537"/>
    </source>
</evidence>
<proteinExistence type="predicted"/>
<keyword evidence="1" id="KW-0472">Membrane</keyword>
<keyword evidence="1" id="KW-1133">Transmembrane helix</keyword>
<dbReference type="EMBL" id="FOPZ01000006">
    <property type="protein sequence ID" value="SFH50845.1"/>
    <property type="molecule type" value="Genomic_DNA"/>
</dbReference>